<feature type="region of interest" description="Disordered" evidence="6">
    <location>
        <begin position="434"/>
        <end position="482"/>
    </location>
</feature>
<feature type="compositionally biased region" description="Polar residues" evidence="6">
    <location>
        <begin position="87"/>
        <end position="99"/>
    </location>
</feature>
<evidence type="ECO:0000256" key="3">
    <source>
        <dbReference type="ARBA" id="ARBA00022692"/>
    </source>
</evidence>
<accession>A0A0D2AUG1</accession>
<evidence type="ECO:0000256" key="6">
    <source>
        <dbReference type="SAM" id="MobiDB-lite"/>
    </source>
</evidence>
<dbReference type="Gene3D" id="1.20.58.340">
    <property type="entry name" value="Magnesium transport protein CorA, transmembrane region"/>
    <property type="match status" value="2"/>
</dbReference>
<dbReference type="InterPro" id="IPR044089">
    <property type="entry name" value="Alr1-like"/>
</dbReference>
<feature type="compositionally biased region" description="Basic residues" evidence="6">
    <location>
        <begin position="45"/>
        <end position="60"/>
    </location>
</feature>
<feature type="transmembrane region" description="Helical" evidence="7">
    <location>
        <begin position="835"/>
        <end position="854"/>
    </location>
</feature>
<dbReference type="PANTHER" id="PTHR21535:SF51">
    <property type="entry name" value="MANGANESE RESISTANCE PROTEIN MNR2"/>
    <property type="match status" value="1"/>
</dbReference>
<gene>
    <name evidence="8" type="ORF">PV08_11080</name>
</gene>
<evidence type="ECO:0000256" key="7">
    <source>
        <dbReference type="SAM" id="Phobius"/>
    </source>
</evidence>
<feature type="compositionally biased region" description="Basic and acidic residues" evidence="6">
    <location>
        <begin position="266"/>
        <end position="289"/>
    </location>
</feature>
<feature type="region of interest" description="Disordered" evidence="6">
    <location>
        <begin position="1"/>
        <end position="114"/>
    </location>
</feature>
<keyword evidence="4 7" id="KW-1133">Transmembrane helix</keyword>
<evidence type="ECO:0000313" key="8">
    <source>
        <dbReference type="EMBL" id="KIW10120.1"/>
    </source>
</evidence>
<dbReference type="InterPro" id="IPR002523">
    <property type="entry name" value="MgTranspt_CorA/ZnTranspt_ZntB"/>
</dbReference>
<comment type="similarity">
    <text evidence="2">Belongs to the CorA metal ion transporter (MIT) (TC 1.A.35) family.</text>
</comment>
<feature type="compositionally biased region" description="Polar residues" evidence="6">
    <location>
        <begin position="32"/>
        <end position="42"/>
    </location>
</feature>
<dbReference type="GeneID" id="27338163"/>
<dbReference type="STRING" id="91928.A0A0D2AUG1"/>
<dbReference type="GO" id="GO:0000329">
    <property type="term" value="C:fungal-type vacuole membrane"/>
    <property type="evidence" value="ECO:0007669"/>
    <property type="project" value="TreeGrafter"/>
</dbReference>
<dbReference type="VEuPathDB" id="FungiDB:PV08_11080"/>
<dbReference type="InterPro" id="IPR045863">
    <property type="entry name" value="CorA_TM1_TM2"/>
</dbReference>
<dbReference type="PANTHER" id="PTHR21535">
    <property type="entry name" value="MAGNESIUM AND COBALT TRANSPORT PROTEIN/MITOCHONDRIAL IMPORT INNER MEMBRANE TRANSLOCASE SUBUNIT TIM8"/>
    <property type="match status" value="1"/>
</dbReference>
<dbReference type="SUPFAM" id="SSF144083">
    <property type="entry name" value="Magnesium transport protein CorA, transmembrane region"/>
    <property type="match status" value="1"/>
</dbReference>
<evidence type="ECO:0000256" key="5">
    <source>
        <dbReference type="ARBA" id="ARBA00023136"/>
    </source>
</evidence>
<evidence type="ECO:0000256" key="4">
    <source>
        <dbReference type="ARBA" id="ARBA00022989"/>
    </source>
</evidence>
<evidence type="ECO:0000256" key="1">
    <source>
        <dbReference type="ARBA" id="ARBA00004141"/>
    </source>
</evidence>
<feature type="region of interest" description="Disordered" evidence="6">
    <location>
        <begin position="148"/>
        <end position="189"/>
    </location>
</feature>
<comment type="subcellular location">
    <subcellularLocation>
        <location evidence="1">Membrane</location>
        <topology evidence="1">Multi-pass membrane protein</topology>
    </subcellularLocation>
</comment>
<dbReference type="InterPro" id="IPR045861">
    <property type="entry name" value="CorA_cytoplasmic_dom"/>
</dbReference>
<feature type="region of interest" description="Disordered" evidence="6">
    <location>
        <begin position="498"/>
        <end position="528"/>
    </location>
</feature>
<dbReference type="AlphaFoldDB" id="A0A0D2AUG1"/>
<proteinExistence type="inferred from homology"/>
<keyword evidence="3 7" id="KW-0812">Transmembrane</keyword>
<protein>
    <submittedName>
        <fullName evidence="8">Uncharacterized protein</fullName>
    </submittedName>
</protein>
<dbReference type="SUPFAM" id="SSF143865">
    <property type="entry name" value="CorA soluble domain-like"/>
    <property type="match status" value="1"/>
</dbReference>
<dbReference type="CDD" id="cd12829">
    <property type="entry name" value="Alr1p-like"/>
    <property type="match status" value="1"/>
</dbReference>
<dbReference type="Proteomes" id="UP000053328">
    <property type="component" value="Unassembled WGS sequence"/>
</dbReference>
<feature type="compositionally biased region" description="Low complexity" evidence="6">
    <location>
        <begin position="11"/>
        <end position="31"/>
    </location>
</feature>
<dbReference type="EMBL" id="KN847500">
    <property type="protein sequence ID" value="KIW10120.1"/>
    <property type="molecule type" value="Genomic_DNA"/>
</dbReference>
<dbReference type="Pfam" id="PF01544">
    <property type="entry name" value="CorA"/>
    <property type="match status" value="2"/>
</dbReference>
<keyword evidence="9" id="KW-1185">Reference proteome</keyword>
<dbReference type="GO" id="GO:0010961">
    <property type="term" value="P:intracellular magnesium ion homeostasis"/>
    <property type="evidence" value="ECO:0007669"/>
    <property type="project" value="TreeGrafter"/>
</dbReference>
<name>A0A0D2AUG1_9EURO</name>
<reference evidence="8 9" key="1">
    <citation type="submission" date="2015-01" db="EMBL/GenBank/DDBJ databases">
        <title>The Genome Sequence of Exophiala spinifera CBS89968.</title>
        <authorList>
            <consortium name="The Broad Institute Genomics Platform"/>
            <person name="Cuomo C."/>
            <person name="de Hoog S."/>
            <person name="Gorbushina A."/>
            <person name="Stielow B."/>
            <person name="Teixiera M."/>
            <person name="Abouelleil A."/>
            <person name="Chapman S.B."/>
            <person name="Priest M."/>
            <person name="Young S.K."/>
            <person name="Wortman J."/>
            <person name="Nusbaum C."/>
            <person name="Birren B."/>
        </authorList>
    </citation>
    <scope>NUCLEOTIDE SEQUENCE [LARGE SCALE GENOMIC DNA]</scope>
    <source>
        <strain evidence="8 9">CBS 89968</strain>
    </source>
</reference>
<dbReference type="HOGENOM" id="CLU_007127_10_0_1"/>
<dbReference type="RefSeq" id="XP_016230336.1">
    <property type="nucleotide sequence ID" value="XM_016385392.1"/>
</dbReference>
<feature type="region of interest" description="Disordered" evidence="6">
    <location>
        <begin position="324"/>
        <end position="345"/>
    </location>
</feature>
<sequence length="861" mass="97497">MHPLPPPNRGPSSQLPPSRTPTPSRTDASSSALPQPSTQNTEGSKKKRKHRGGKKRRTRRQSFIAPSETSAIQSVGDRLHEDPLIEESQQQVSARQSFYKNPKGNLSGGSVDSEALLDHRAQPTLRPRRDSRLNTNLFATSYRTGAFARPDALTRRRHRSQQDTTSPPGSDYEETDDRTPLIASESQKKNVGEIGYGLFRRKSHASSISSSSRKQRKRLNVNGSSYPKGDQDYDVNNPPSVPPSPTLDPQYGDVMIHDGSFLTRSPDNRRSTQDVSKDVLIDIESDGKQDPNSAPPSPRLRPEGISRHLSVEGDVCFPGDEVSEAGDYYNNTHTTGPPVGGGRRRRREREWPQLWVLDEWSRIEKEERAAGERRAKKISEPVFVEGRLRPVKSAWHRVEEDRQYRYTYFNEEFESTIHAETISELVQPGGSFRELFIPDPPELIDSSSSEDEDRTGASQTLDNPSSIHSPKSANGIAGHPAVSNLSEAVRSRLDLDKEYRRASNSPSPQKKTPPTRAPKPKKYGPRPTFWLDVTSPTEQEMRVLCKTFGIHALTAEDIMMQEAREKVELFRNYYFINYRTFEQDTQSEDYLEPINMYMCVFRHGILTFHFSQIPHPANVRRRIRQLSDYLILSADWISYAIIDDITDVYQPLITGIEEEVDVIDDQILKSFQNTDELAGDHGVKKHDKDKDKEKDEPEISGIDMLLRIGECRKKVMTLYRLLGTKADVIKVFAKRCNEQWEVAPKSEIGLYLGDIQDHILTMTGNLSHYETLLSRAHGNYLAQVSIHMNERQERTSDVLGKLTVLGTIVLPMNIVTGMFGGNFKVPGQDVDNLNWFWGTTAALAVFGLLCFFYCKKVFKIV</sequence>
<dbReference type="Gene3D" id="3.30.460.20">
    <property type="entry name" value="CorA soluble domain-like"/>
    <property type="match status" value="1"/>
</dbReference>
<dbReference type="FunFam" id="1.20.58.340:FF:000014">
    <property type="entry name" value="CorA family metal ion transporter"/>
    <property type="match status" value="1"/>
</dbReference>
<dbReference type="OrthoDB" id="29879at2759"/>
<feature type="compositionally biased region" description="Polar residues" evidence="6">
    <location>
        <begin position="456"/>
        <end position="472"/>
    </location>
</feature>
<keyword evidence="5 7" id="KW-0472">Membrane</keyword>
<organism evidence="8 9">
    <name type="scientific">Exophiala spinifera</name>
    <dbReference type="NCBI Taxonomy" id="91928"/>
    <lineage>
        <taxon>Eukaryota</taxon>
        <taxon>Fungi</taxon>
        <taxon>Dikarya</taxon>
        <taxon>Ascomycota</taxon>
        <taxon>Pezizomycotina</taxon>
        <taxon>Eurotiomycetes</taxon>
        <taxon>Chaetothyriomycetidae</taxon>
        <taxon>Chaetothyriales</taxon>
        <taxon>Herpotrichiellaceae</taxon>
        <taxon>Exophiala</taxon>
    </lineage>
</organism>
<feature type="region of interest" description="Disordered" evidence="6">
    <location>
        <begin position="202"/>
        <end position="307"/>
    </location>
</feature>
<evidence type="ECO:0000256" key="2">
    <source>
        <dbReference type="ARBA" id="ARBA00009765"/>
    </source>
</evidence>
<evidence type="ECO:0000313" key="9">
    <source>
        <dbReference type="Proteomes" id="UP000053328"/>
    </source>
</evidence>
<dbReference type="GO" id="GO:0015095">
    <property type="term" value="F:magnesium ion transmembrane transporter activity"/>
    <property type="evidence" value="ECO:0007669"/>
    <property type="project" value="InterPro"/>
</dbReference>